<evidence type="ECO:0000313" key="2">
    <source>
        <dbReference type="Ensembl" id="ENSFHEP00000024856.1"/>
    </source>
</evidence>
<name>A0A146NDN2_FUNHE</name>
<dbReference type="GO" id="GO:0045046">
    <property type="term" value="P:protein import into peroxisome membrane"/>
    <property type="evidence" value="ECO:0007669"/>
    <property type="project" value="InterPro"/>
</dbReference>
<dbReference type="Ensembl" id="ENSFHET00000006701.1">
    <property type="protein sequence ID" value="ENSFHEP00000024856.1"/>
    <property type="gene ID" value="ENSFHEG00000006697.1"/>
</dbReference>
<dbReference type="InterPro" id="IPR010797">
    <property type="entry name" value="Pex26"/>
</dbReference>
<dbReference type="GeneID" id="105918346"/>
<reference evidence="2" key="2">
    <citation type="submission" date="2025-05" db="UniProtKB">
        <authorList>
            <consortium name="Ensembl"/>
        </authorList>
    </citation>
    <scope>IDENTIFICATION</scope>
</reference>
<dbReference type="Pfam" id="PF07163">
    <property type="entry name" value="Pex26"/>
    <property type="match status" value="1"/>
</dbReference>
<dbReference type="EMBL" id="GCES01157166">
    <property type="protein sequence ID" value="JAQ29156.1"/>
    <property type="molecule type" value="Transcribed_RNA"/>
</dbReference>
<evidence type="ECO:0000313" key="1">
    <source>
        <dbReference type="EMBL" id="JAQ29156.1"/>
    </source>
</evidence>
<reference evidence="1" key="1">
    <citation type="submission" date="2015-01" db="EMBL/GenBank/DDBJ databases">
        <title>EvidentialGene: Evidence-directed Construction of Complete mRNA Transcriptomes without Genomes.</title>
        <authorList>
            <person name="Gilbert D.G."/>
        </authorList>
    </citation>
    <scope>NUCLEOTIDE SEQUENCE</scope>
</reference>
<dbReference type="GO" id="GO:0044877">
    <property type="term" value="F:protein-containing complex binding"/>
    <property type="evidence" value="ECO:0007669"/>
    <property type="project" value="InterPro"/>
</dbReference>
<dbReference type="GeneTree" id="ENSGT00510000049725"/>
<protein>
    <submittedName>
        <fullName evidence="2">Peroxisomal biogenesis factor 26</fullName>
    </submittedName>
    <submittedName>
        <fullName evidence="1">Peroxisome assembly protein 26</fullName>
    </submittedName>
</protein>
<dbReference type="GO" id="GO:0005778">
    <property type="term" value="C:peroxisomal membrane"/>
    <property type="evidence" value="ECO:0007669"/>
    <property type="project" value="InterPro"/>
</dbReference>
<dbReference type="CTD" id="55670"/>
<dbReference type="OrthoDB" id="5954192at2759"/>
<dbReference type="GO" id="GO:0051117">
    <property type="term" value="F:ATPase binding"/>
    <property type="evidence" value="ECO:0007669"/>
    <property type="project" value="TreeGrafter"/>
</dbReference>
<dbReference type="PANTHER" id="PTHR16262">
    <property type="entry name" value="PEROXISOME ASSEMBLY PROTEIN 26"/>
    <property type="match status" value="1"/>
</dbReference>
<organism evidence="1">
    <name type="scientific">Fundulus heteroclitus</name>
    <name type="common">Killifish</name>
    <name type="synonym">Mummichog</name>
    <dbReference type="NCBI Taxonomy" id="8078"/>
    <lineage>
        <taxon>Eukaryota</taxon>
        <taxon>Metazoa</taxon>
        <taxon>Chordata</taxon>
        <taxon>Craniata</taxon>
        <taxon>Vertebrata</taxon>
        <taxon>Euteleostomi</taxon>
        <taxon>Actinopterygii</taxon>
        <taxon>Neopterygii</taxon>
        <taxon>Teleostei</taxon>
        <taxon>Neoteleostei</taxon>
        <taxon>Acanthomorphata</taxon>
        <taxon>Ovalentaria</taxon>
        <taxon>Atherinomorphae</taxon>
        <taxon>Cyprinodontiformes</taxon>
        <taxon>Fundulidae</taxon>
        <taxon>Fundulus</taxon>
    </lineage>
</organism>
<dbReference type="Proteomes" id="UP000265000">
    <property type="component" value="Unplaced"/>
</dbReference>
<keyword evidence="3" id="KW-1185">Reference proteome</keyword>
<dbReference type="STRING" id="8078.ENSFHEP00000024856"/>
<proteinExistence type="predicted"/>
<sequence length="307" mass="34261">MSSLSDTQARFCRSSGSACSPPPPSPCSSSQLFNVLDSAAELMMVHGDFQAAFDACNAGLEKLGRLEPEDNNRCADLKAGFCMLGVQALAELNQWRGVFSWVLQHYEHQEDVPPKIMQLCILLYSKVGEPAVMQEAARVWLRCPSNVRAAGFRSVAELYLLHVLVPLGYLEEARELVASEVGSVAFTEEQRQTALDVVAEKARQNQEDPTNPEVTSDSEIAAHPASTQGSLLHKLDTMLRCLYRKCPRTGSGSFPLRKIFLAAVLLYMLLFRMDPAFPSSYMWISKLLQLIKRMWRAMFAPHYQPLT</sequence>
<dbReference type="PANTHER" id="PTHR16262:SF2">
    <property type="entry name" value="PEROXISOME ASSEMBLY PROTEIN 26"/>
    <property type="match status" value="1"/>
</dbReference>
<dbReference type="AlphaFoldDB" id="A0A146NDN2"/>
<evidence type="ECO:0000313" key="3">
    <source>
        <dbReference type="Proteomes" id="UP000265000"/>
    </source>
</evidence>
<accession>A0A146NDN2</accession>
<dbReference type="GO" id="GO:0016558">
    <property type="term" value="P:protein import into peroxisome matrix"/>
    <property type="evidence" value="ECO:0007669"/>
    <property type="project" value="TreeGrafter"/>
</dbReference>